<protein>
    <recommendedName>
        <fullName evidence="4">5-bromo-4-chloroindolyl phosphate hydrolysis protein</fullName>
    </recommendedName>
</protein>
<evidence type="ECO:0000313" key="3">
    <source>
        <dbReference type="Proteomes" id="UP000027982"/>
    </source>
</evidence>
<proteinExistence type="predicted"/>
<organism evidence="2 3">
    <name type="scientific">Fimbriimonas ginsengisoli Gsoil 348</name>
    <dbReference type="NCBI Taxonomy" id="661478"/>
    <lineage>
        <taxon>Bacteria</taxon>
        <taxon>Bacillati</taxon>
        <taxon>Armatimonadota</taxon>
        <taxon>Fimbriimonadia</taxon>
        <taxon>Fimbriimonadales</taxon>
        <taxon>Fimbriimonadaceae</taxon>
        <taxon>Fimbriimonas</taxon>
    </lineage>
</organism>
<evidence type="ECO:0008006" key="4">
    <source>
        <dbReference type="Google" id="ProtNLM"/>
    </source>
</evidence>
<dbReference type="OrthoDB" id="9799013at2"/>
<dbReference type="Proteomes" id="UP000027982">
    <property type="component" value="Chromosome"/>
</dbReference>
<dbReference type="RefSeq" id="WP_038473020.1">
    <property type="nucleotide sequence ID" value="NZ_CP007139.1"/>
</dbReference>
<keyword evidence="1" id="KW-0812">Transmembrane</keyword>
<dbReference type="HOGENOM" id="CLU_1041092_0_0_0"/>
<sequence length="267" mass="30598">MDDIRRRDLQLFFRELVDPMRLIFTIASMVAVWMISHSSRGPVFAFASLFVILLSLGIVSWNAAQTKRFHDRRMAALWQGCHDRLMRLEEVLKKMRRDQIADLREMPQTMRSVAQTLYRALRRADMVSHEVMSTERGMLNQPPAWSAGSNDPQSRELYRLADKNIAEYRTHFAGVMAGVQRTEAQSAVFMTTLDTLRMKIIGYRLVGRSPEMASQEFLEALAEARMQLQSIDTALEELDLGHYPKTISVVTPPAIPDDVQQQLNQGQ</sequence>
<gene>
    <name evidence="2" type="ORF">OP10G_2372</name>
</gene>
<dbReference type="STRING" id="661478.OP10G_2372"/>
<keyword evidence="1" id="KW-1133">Transmembrane helix</keyword>
<feature type="transmembrane region" description="Helical" evidence="1">
    <location>
        <begin position="43"/>
        <end position="64"/>
    </location>
</feature>
<dbReference type="AlphaFoldDB" id="A0A068NSI9"/>
<evidence type="ECO:0000313" key="2">
    <source>
        <dbReference type="EMBL" id="AIE85740.1"/>
    </source>
</evidence>
<keyword evidence="1" id="KW-0472">Membrane</keyword>
<reference evidence="2 3" key="1">
    <citation type="journal article" date="2014" name="PLoS ONE">
        <title>The first complete genome sequence of the class fimbriimonadia in the phylum armatimonadetes.</title>
        <authorList>
            <person name="Hu Z.Y."/>
            <person name="Wang Y.Z."/>
            <person name="Im W.T."/>
            <person name="Wang S.Y."/>
            <person name="Zhao G.P."/>
            <person name="Zheng H.J."/>
            <person name="Quan Z.X."/>
        </authorList>
    </citation>
    <scope>NUCLEOTIDE SEQUENCE [LARGE SCALE GENOMIC DNA]</scope>
    <source>
        <strain evidence="2">Gsoil 348</strain>
    </source>
</reference>
<name>A0A068NSI9_FIMGI</name>
<evidence type="ECO:0000256" key="1">
    <source>
        <dbReference type="SAM" id="Phobius"/>
    </source>
</evidence>
<feature type="transmembrane region" description="Helical" evidence="1">
    <location>
        <begin position="20"/>
        <end position="37"/>
    </location>
</feature>
<dbReference type="KEGG" id="fgi:OP10G_2372"/>
<keyword evidence="3" id="KW-1185">Reference proteome</keyword>
<accession>A0A068NSI9</accession>
<dbReference type="EMBL" id="CP007139">
    <property type="protein sequence ID" value="AIE85740.1"/>
    <property type="molecule type" value="Genomic_DNA"/>
</dbReference>